<comment type="similarity">
    <text evidence="5">Belongs to the chitin synthase family.</text>
</comment>
<comment type="catalytic activity">
    <reaction evidence="5">
        <text>[(1-&gt;4)-N-acetyl-beta-D-glucosaminyl](n) + UDP-N-acetyl-alpha-D-glucosamine = [(1-&gt;4)-N-acetyl-beta-D-glucosaminyl](n+1) + UDP + H(+)</text>
        <dbReference type="Rhea" id="RHEA:16637"/>
        <dbReference type="Rhea" id="RHEA-COMP:9593"/>
        <dbReference type="Rhea" id="RHEA-COMP:9595"/>
        <dbReference type="ChEBI" id="CHEBI:15378"/>
        <dbReference type="ChEBI" id="CHEBI:17029"/>
        <dbReference type="ChEBI" id="CHEBI:57705"/>
        <dbReference type="ChEBI" id="CHEBI:58223"/>
        <dbReference type="EC" id="2.4.1.16"/>
    </reaction>
</comment>
<evidence type="ECO:0000256" key="3">
    <source>
        <dbReference type="ARBA" id="ARBA00022989"/>
    </source>
</evidence>
<evidence type="ECO:0000313" key="8">
    <source>
        <dbReference type="Proteomes" id="UP000789901"/>
    </source>
</evidence>
<keyword evidence="5" id="KW-0328">Glycosyltransferase</keyword>
<proteinExistence type="inferred from homology"/>
<evidence type="ECO:0000256" key="5">
    <source>
        <dbReference type="RuleBase" id="RU366040"/>
    </source>
</evidence>
<dbReference type="InterPro" id="IPR004835">
    <property type="entry name" value="Chitin_synth"/>
</dbReference>
<dbReference type="PANTHER" id="PTHR22914:SF44">
    <property type="entry name" value="CHITIN SYNTHASE 2"/>
    <property type="match status" value="1"/>
</dbReference>
<keyword evidence="4" id="KW-0472">Membrane</keyword>
<sequence length="197" mass="22670">MAKPYKKNKDFTINVNNNSKFRSRVPLKDGNLVLNSPVPDGVLKDAKITGDEFEQIRYTAITCDPDNFKNEKYLIRQYIDKRETEILIVITLYNEDVHLFIKTMSSVIKNVSYLCSKERSSIWESDGWKKVVVLIMSDGRNKINDEILKVLGVMGIYQGGIIQTHVRKKPAIAHLFEYTTQINIDNNFHTQSDSPVQ</sequence>
<evidence type="ECO:0000256" key="2">
    <source>
        <dbReference type="ARBA" id="ARBA00022692"/>
    </source>
</evidence>
<evidence type="ECO:0000259" key="6">
    <source>
        <dbReference type="Pfam" id="PF08407"/>
    </source>
</evidence>
<keyword evidence="5" id="KW-1003">Cell membrane</keyword>
<evidence type="ECO:0000256" key="1">
    <source>
        <dbReference type="ARBA" id="ARBA00004141"/>
    </source>
</evidence>
<keyword evidence="8" id="KW-1185">Reference proteome</keyword>
<keyword evidence="5" id="KW-0961">Cell wall biogenesis/degradation</keyword>
<dbReference type="PANTHER" id="PTHR22914">
    <property type="entry name" value="CHITIN SYNTHASE"/>
    <property type="match status" value="1"/>
</dbReference>
<name>A0ABN7UK97_GIGMA</name>
<dbReference type="Pfam" id="PF08407">
    <property type="entry name" value="Chitin_synth_1N"/>
    <property type="match status" value="1"/>
</dbReference>
<feature type="domain" description="Chitin synthase N-terminal" evidence="6">
    <location>
        <begin position="22"/>
        <end position="85"/>
    </location>
</feature>
<accession>A0ABN7UK97</accession>
<evidence type="ECO:0000256" key="4">
    <source>
        <dbReference type="ARBA" id="ARBA00023136"/>
    </source>
</evidence>
<comment type="subcellular location">
    <subcellularLocation>
        <location evidence="5">Cell membrane</location>
        <topology evidence="5">Multi-pass membrane protein</topology>
    </subcellularLocation>
    <subcellularLocation>
        <location evidence="1">Membrane</location>
        <topology evidence="1">Multi-pass membrane protein</topology>
    </subcellularLocation>
</comment>
<comment type="caution">
    <text evidence="7">The sequence shown here is derived from an EMBL/GenBank/DDBJ whole genome shotgun (WGS) entry which is preliminary data.</text>
</comment>
<reference evidence="7 8" key="1">
    <citation type="submission" date="2021-06" db="EMBL/GenBank/DDBJ databases">
        <authorList>
            <person name="Kallberg Y."/>
            <person name="Tangrot J."/>
            <person name="Rosling A."/>
        </authorList>
    </citation>
    <scope>NUCLEOTIDE SEQUENCE [LARGE SCALE GENOMIC DNA]</scope>
    <source>
        <strain evidence="7 8">120-4 pot B 10/14</strain>
    </source>
</reference>
<gene>
    <name evidence="7" type="ORF">GMARGA_LOCUS7687</name>
</gene>
<protein>
    <recommendedName>
        <fullName evidence="5">Chitin synthase</fullName>
        <ecNumber evidence="5">2.4.1.16</ecNumber>
    </recommendedName>
</protein>
<organism evidence="7 8">
    <name type="scientific">Gigaspora margarita</name>
    <dbReference type="NCBI Taxonomy" id="4874"/>
    <lineage>
        <taxon>Eukaryota</taxon>
        <taxon>Fungi</taxon>
        <taxon>Fungi incertae sedis</taxon>
        <taxon>Mucoromycota</taxon>
        <taxon>Glomeromycotina</taxon>
        <taxon>Glomeromycetes</taxon>
        <taxon>Diversisporales</taxon>
        <taxon>Gigasporaceae</taxon>
        <taxon>Gigaspora</taxon>
    </lineage>
</organism>
<keyword evidence="5" id="KW-0808">Transferase</keyword>
<dbReference type="Proteomes" id="UP000789901">
    <property type="component" value="Unassembled WGS sequence"/>
</dbReference>
<keyword evidence="3" id="KW-1133">Transmembrane helix</keyword>
<evidence type="ECO:0000313" key="7">
    <source>
        <dbReference type="EMBL" id="CAG8617882.1"/>
    </source>
</evidence>
<dbReference type="InterPro" id="IPR013616">
    <property type="entry name" value="Chitin_synth_N"/>
</dbReference>
<comment type="function">
    <text evidence="5">Polymerizes chitin, a structural polymer of the cell wall and septum, by transferring the sugar moiety of UDP-GlcNAc to the non-reducing end of the growing chitin polymer.</text>
</comment>
<keyword evidence="2" id="KW-0812">Transmembrane</keyword>
<feature type="non-terminal residue" evidence="7">
    <location>
        <position position="197"/>
    </location>
</feature>
<dbReference type="EMBL" id="CAJVQB010003794">
    <property type="protein sequence ID" value="CAG8617882.1"/>
    <property type="molecule type" value="Genomic_DNA"/>
</dbReference>
<dbReference type="Pfam" id="PF01644">
    <property type="entry name" value="Chitin_synth_1"/>
    <property type="match status" value="1"/>
</dbReference>
<dbReference type="EC" id="2.4.1.16" evidence="5"/>